<reference evidence="2" key="1">
    <citation type="submission" date="2016-12" db="EMBL/GenBank/DDBJ databases">
        <authorList>
            <person name="Song W.-J."/>
            <person name="Kurnit D.M."/>
        </authorList>
    </citation>
    <scope>NUCLEOTIDE SEQUENCE [LARGE SCALE GENOMIC DNA]</scope>
    <source>
        <strain evidence="2">ATCC 51725</strain>
    </source>
</reference>
<dbReference type="PANTHER" id="PTHR14209:SF19">
    <property type="entry name" value="ISOAMYL ACETATE-HYDROLYZING ESTERASE 1 HOMOLOG"/>
    <property type="match status" value="1"/>
</dbReference>
<proteinExistence type="predicted"/>
<dbReference type="Pfam" id="PF13472">
    <property type="entry name" value="Lipase_GDSL_2"/>
    <property type="match status" value="1"/>
</dbReference>
<protein>
    <submittedName>
        <fullName evidence="2 3">Esterase</fullName>
    </submittedName>
</protein>
<reference evidence="3 5" key="3">
    <citation type="submission" date="2018-06" db="EMBL/GenBank/DDBJ databases">
        <authorList>
            <consortium name="Pathogen Informatics"/>
            <person name="Doyle S."/>
        </authorList>
    </citation>
    <scope>NUCLEOTIDE SEQUENCE [LARGE SCALE GENOMIC DNA]</scope>
    <source>
        <strain evidence="3 5">NCTC12957</strain>
    </source>
</reference>
<dbReference type="RefSeq" id="WP_075099931.1">
    <property type="nucleotide sequence ID" value="NZ_MSJL01000062.1"/>
</dbReference>
<dbReference type="Proteomes" id="UP000255213">
    <property type="component" value="Unassembled WGS sequence"/>
</dbReference>
<dbReference type="EMBL" id="UHEN01000001">
    <property type="protein sequence ID" value="SUN07803.1"/>
    <property type="molecule type" value="Genomic_DNA"/>
</dbReference>
<dbReference type="PANTHER" id="PTHR14209">
    <property type="entry name" value="ISOAMYL ACETATE-HYDROLYZING ESTERASE 1"/>
    <property type="match status" value="1"/>
</dbReference>
<dbReference type="InterPro" id="IPR045136">
    <property type="entry name" value="Iah1-like"/>
</dbReference>
<organism evidence="2 4">
    <name type="scientific">Streptococcus acidominimus</name>
    <dbReference type="NCBI Taxonomy" id="1326"/>
    <lineage>
        <taxon>Bacteria</taxon>
        <taxon>Bacillati</taxon>
        <taxon>Bacillota</taxon>
        <taxon>Bacilli</taxon>
        <taxon>Lactobacillales</taxon>
        <taxon>Streptococcaceae</taxon>
        <taxon>Streptococcus</taxon>
    </lineage>
</organism>
<evidence type="ECO:0000313" key="3">
    <source>
        <dbReference type="EMBL" id="SUN07803.1"/>
    </source>
</evidence>
<dbReference type="Proteomes" id="UP000186437">
    <property type="component" value="Unassembled WGS sequence"/>
</dbReference>
<accession>A0A1Q8EA81</accession>
<dbReference type="InterPro" id="IPR013830">
    <property type="entry name" value="SGNH_hydro"/>
</dbReference>
<name>A0A1Q8EA81_STRAI</name>
<dbReference type="OrthoDB" id="9794725at2"/>
<evidence type="ECO:0000313" key="2">
    <source>
        <dbReference type="EMBL" id="OLF48705.1"/>
    </source>
</evidence>
<sequence length="209" mass="23446">MPNVMYPEVMTIGIGAIKVATVGDSLTYGYGLENRERDAYPSILAEKLGHHYQVSNFGLSGRSLQSTSDYPYLQEKNAQLSLESEADIVIIMIGSNDSRAPYWNKERFITEYGELVDRYLQMPSQPDVYLLVPPYVPTSRFGLNNAIVRSELQEIIPRIAEEKGLEWINLYPLTEGQAAYYSDGLHLTPLGNQLVAETVYAAIMGESLR</sequence>
<dbReference type="SUPFAM" id="SSF52266">
    <property type="entry name" value="SGNH hydrolase"/>
    <property type="match status" value="1"/>
</dbReference>
<evidence type="ECO:0000313" key="5">
    <source>
        <dbReference type="Proteomes" id="UP000255213"/>
    </source>
</evidence>
<reference evidence="4" key="2">
    <citation type="submission" date="2016-12" db="EMBL/GenBank/DDBJ databases">
        <authorList>
            <person name="Gulvik C.A."/>
        </authorList>
    </citation>
    <scope>NUCLEOTIDE SEQUENCE [LARGE SCALE GENOMIC DNA]</scope>
    <source>
        <strain evidence="4">ATCC 51725</strain>
    </source>
</reference>
<dbReference type="EMBL" id="MSJL01000062">
    <property type="protein sequence ID" value="OLF48705.1"/>
    <property type="molecule type" value="Genomic_DNA"/>
</dbReference>
<feature type="domain" description="SGNH hydrolase-type esterase" evidence="1">
    <location>
        <begin position="22"/>
        <end position="194"/>
    </location>
</feature>
<dbReference type="Gene3D" id="3.40.50.1110">
    <property type="entry name" value="SGNH hydrolase"/>
    <property type="match status" value="1"/>
</dbReference>
<gene>
    <name evidence="2" type="ORF">BU200_09570</name>
    <name evidence="3" type="ORF">NCTC12957_01410</name>
</gene>
<evidence type="ECO:0000259" key="1">
    <source>
        <dbReference type="Pfam" id="PF13472"/>
    </source>
</evidence>
<evidence type="ECO:0000313" key="4">
    <source>
        <dbReference type="Proteomes" id="UP000186437"/>
    </source>
</evidence>
<dbReference type="InterPro" id="IPR036514">
    <property type="entry name" value="SGNH_hydro_sf"/>
</dbReference>
<keyword evidence="4" id="KW-1185">Reference proteome</keyword>
<dbReference type="AlphaFoldDB" id="A0A1Q8EA81"/>